<gene>
    <name evidence="1" type="ORF">CEXT_86251</name>
</gene>
<dbReference type="EMBL" id="BPLR01017627">
    <property type="protein sequence ID" value="GIY93104.1"/>
    <property type="molecule type" value="Genomic_DNA"/>
</dbReference>
<dbReference type="AlphaFoldDB" id="A0AAV4XGC7"/>
<proteinExistence type="predicted"/>
<protein>
    <submittedName>
        <fullName evidence="1">Uncharacterized protein</fullName>
    </submittedName>
</protein>
<keyword evidence="2" id="KW-1185">Reference proteome</keyword>
<dbReference type="Proteomes" id="UP001054945">
    <property type="component" value="Unassembled WGS sequence"/>
</dbReference>
<accession>A0AAV4XGC7</accession>
<evidence type="ECO:0000313" key="2">
    <source>
        <dbReference type="Proteomes" id="UP001054945"/>
    </source>
</evidence>
<name>A0AAV4XGC7_CAEEX</name>
<sequence>MCIHLAKTSQAKKFLLSTDRPLGEVRSATVTFGRDTDHHSERHHKTPHIIIEKIEVNYLYPLPKKLTSSQLCRISEAHDSHGRKRFVFRLAPATSVFLHQIRLVPIQLLLLHLAFA</sequence>
<reference evidence="1 2" key="1">
    <citation type="submission" date="2021-06" db="EMBL/GenBank/DDBJ databases">
        <title>Caerostris extrusa draft genome.</title>
        <authorList>
            <person name="Kono N."/>
            <person name="Arakawa K."/>
        </authorList>
    </citation>
    <scope>NUCLEOTIDE SEQUENCE [LARGE SCALE GENOMIC DNA]</scope>
</reference>
<comment type="caution">
    <text evidence="1">The sequence shown here is derived from an EMBL/GenBank/DDBJ whole genome shotgun (WGS) entry which is preliminary data.</text>
</comment>
<organism evidence="1 2">
    <name type="scientific">Caerostris extrusa</name>
    <name type="common">Bark spider</name>
    <name type="synonym">Caerostris bankana</name>
    <dbReference type="NCBI Taxonomy" id="172846"/>
    <lineage>
        <taxon>Eukaryota</taxon>
        <taxon>Metazoa</taxon>
        <taxon>Ecdysozoa</taxon>
        <taxon>Arthropoda</taxon>
        <taxon>Chelicerata</taxon>
        <taxon>Arachnida</taxon>
        <taxon>Araneae</taxon>
        <taxon>Araneomorphae</taxon>
        <taxon>Entelegynae</taxon>
        <taxon>Araneoidea</taxon>
        <taxon>Araneidae</taxon>
        <taxon>Caerostris</taxon>
    </lineage>
</organism>
<evidence type="ECO:0000313" key="1">
    <source>
        <dbReference type="EMBL" id="GIY93104.1"/>
    </source>
</evidence>